<dbReference type="Proteomes" id="UP000694845">
    <property type="component" value="Unplaced"/>
</dbReference>
<evidence type="ECO:0000259" key="4">
    <source>
        <dbReference type="Pfam" id="PF25899"/>
    </source>
</evidence>
<feature type="chain" id="PRO_5044665479" evidence="2">
    <location>
        <begin position="23"/>
        <end position="660"/>
    </location>
</feature>
<dbReference type="KEGG" id="aplc:110975760"/>
<keyword evidence="2" id="KW-0732">Signal</keyword>
<keyword evidence="1" id="KW-1133">Transmembrane helix</keyword>
<gene>
    <name evidence="6 7 8" type="primary">LOC110975760</name>
</gene>
<keyword evidence="5" id="KW-1185">Reference proteome</keyword>
<evidence type="ECO:0000313" key="6">
    <source>
        <dbReference type="RefSeq" id="XP_022084213.1"/>
    </source>
</evidence>
<evidence type="ECO:0000313" key="8">
    <source>
        <dbReference type="RefSeq" id="XP_022084232.1"/>
    </source>
</evidence>
<dbReference type="Pfam" id="PF25898">
    <property type="entry name" value="LolA_2nd_metazoa"/>
    <property type="match status" value="2"/>
</dbReference>
<dbReference type="AlphaFoldDB" id="A0A8B7XTN4"/>
<protein>
    <submittedName>
        <fullName evidence="6 7">Uncharacterized protein LOC110975760</fullName>
    </submittedName>
</protein>
<feature type="domain" description="LolA-like" evidence="3">
    <location>
        <begin position="39"/>
        <end position="204"/>
    </location>
</feature>
<proteinExistence type="predicted"/>
<evidence type="ECO:0000259" key="3">
    <source>
        <dbReference type="Pfam" id="PF25898"/>
    </source>
</evidence>
<dbReference type="InterPro" id="IPR058831">
    <property type="entry name" value="LolA-like_dom_2nd"/>
</dbReference>
<keyword evidence="1" id="KW-0812">Transmembrane</keyword>
<feature type="domain" description="DUF7959" evidence="4">
    <location>
        <begin position="504"/>
        <end position="601"/>
    </location>
</feature>
<keyword evidence="1" id="KW-0472">Membrane</keyword>
<dbReference type="PANTHER" id="PTHR36902:SF1">
    <property type="entry name" value="ENRICHED IN SURFACE-LABELED PROTEOME PROTEIN 9"/>
    <property type="match status" value="1"/>
</dbReference>
<organism evidence="5 6">
    <name type="scientific">Acanthaster planci</name>
    <name type="common">Crown-of-thorns starfish</name>
    <dbReference type="NCBI Taxonomy" id="133434"/>
    <lineage>
        <taxon>Eukaryota</taxon>
        <taxon>Metazoa</taxon>
        <taxon>Echinodermata</taxon>
        <taxon>Eleutherozoa</taxon>
        <taxon>Asterozoa</taxon>
        <taxon>Asteroidea</taxon>
        <taxon>Valvatacea</taxon>
        <taxon>Valvatida</taxon>
        <taxon>Acanthasteridae</taxon>
        <taxon>Acanthaster</taxon>
    </lineage>
</organism>
<evidence type="ECO:0000313" key="7">
    <source>
        <dbReference type="RefSeq" id="XP_022084221.1"/>
    </source>
</evidence>
<sequence>MAPSMLLVFLSVFCLIAGDVHAQPDPNVCTPHTSEGDGPSLPSLPEQFMLRVEANILGWNNTVEVVEYYDYINNRGAVNNIYNGNISQTFINYATREIIRVYSGDSCTVGNVTAKGFNIFGFTLQNGTAHIASAADIFRFGASYNETYMGTTYVRGIPADHWQSCWYFEETNATSLLDYYFTVPGYKTANGDTQVPLRLALNGTASNKRFINGHLVPVNGTHSYSHVYEFFDVQFHPKFADRTFEPPLGVVCPGRKSLKPLPKLPDHFFQSLEVVIPPLKRVFYVSEVYDYKGRMAVYYYSLRNNGTSMRTPYRSLDDFNTGLTYRVNMDTGHCNITPISLYSPDAESPDNVHVQIKSVASFFNFEVEDWQYQGVSELRDMQAESWIAKRTDWKPTWIGNNSSFQTNSTWEFFFTTDSWNTQGGLNMSTYMPTMSKVEWNLKMKNGTMRNGSFIVNYFHYDAANVDPSHFDLSPCFDSNNGKELAFDILETGIYNMVIANNTFEFYHGVVNSLATTAGISPSRIANVLAEESNDKVTTVFFTLLGVPDVKGNAVDMIKQPSLTDATVTLEMTINTALEEKFLYINFHYNSTEKTLTVKPDSLRNTFGSNKPNPGGSQGFSTGAFVGFGIGMLLVGTVLGVGILLFIFKKKDLSIPYNVQS</sequence>
<accession>A0A8B7XTN4</accession>
<evidence type="ECO:0000256" key="1">
    <source>
        <dbReference type="SAM" id="Phobius"/>
    </source>
</evidence>
<dbReference type="GeneID" id="110975760"/>
<feature type="domain" description="LolA-like" evidence="3">
    <location>
        <begin position="247"/>
        <end position="476"/>
    </location>
</feature>
<dbReference type="InterPro" id="IPR058265">
    <property type="entry name" value="DUF7959"/>
</dbReference>
<dbReference type="RefSeq" id="XP_022084213.1">
    <property type="nucleotide sequence ID" value="XM_022228521.1"/>
</dbReference>
<dbReference type="OMA" id="GPWNTIR"/>
<dbReference type="PANTHER" id="PTHR36902">
    <property type="entry name" value="ENRICHED IN SURFACE-LABELED PROTEOME PROTEIN 9"/>
    <property type="match status" value="1"/>
</dbReference>
<name>A0A8B7XTN4_ACAPL</name>
<dbReference type="RefSeq" id="XP_022084232.1">
    <property type="nucleotide sequence ID" value="XM_022228540.1"/>
</dbReference>
<evidence type="ECO:0000313" key="5">
    <source>
        <dbReference type="Proteomes" id="UP000694845"/>
    </source>
</evidence>
<feature type="signal peptide" evidence="2">
    <location>
        <begin position="1"/>
        <end position="22"/>
    </location>
</feature>
<dbReference type="Pfam" id="PF25899">
    <property type="entry name" value="DUF7959"/>
    <property type="match status" value="1"/>
</dbReference>
<feature type="transmembrane region" description="Helical" evidence="1">
    <location>
        <begin position="623"/>
        <end position="647"/>
    </location>
</feature>
<reference evidence="6 7" key="1">
    <citation type="submission" date="2025-04" db="UniProtKB">
        <authorList>
            <consortium name="RefSeq"/>
        </authorList>
    </citation>
    <scope>IDENTIFICATION</scope>
</reference>
<evidence type="ECO:0000256" key="2">
    <source>
        <dbReference type="SAM" id="SignalP"/>
    </source>
</evidence>
<dbReference type="RefSeq" id="XP_022084221.1">
    <property type="nucleotide sequence ID" value="XM_022228529.1"/>
</dbReference>
<dbReference type="OrthoDB" id="5983572at2759"/>